<dbReference type="InterPro" id="IPR029063">
    <property type="entry name" value="SAM-dependent_MTases_sf"/>
</dbReference>
<dbReference type="GO" id="GO:0005730">
    <property type="term" value="C:nucleolus"/>
    <property type="evidence" value="ECO:0007669"/>
    <property type="project" value="TreeGrafter"/>
</dbReference>
<dbReference type="InterPro" id="IPR013216">
    <property type="entry name" value="Methyltransf_11"/>
</dbReference>
<dbReference type="CDD" id="cd02440">
    <property type="entry name" value="AdoMet_MTases"/>
    <property type="match status" value="1"/>
</dbReference>
<dbReference type="GO" id="GO:0070476">
    <property type="term" value="P:rRNA (guanine-N7)-methylation"/>
    <property type="evidence" value="ECO:0007669"/>
    <property type="project" value="InterPro"/>
</dbReference>
<dbReference type="InterPro" id="IPR039769">
    <property type="entry name" value="Bud23-like"/>
</dbReference>
<dbReference type="AlphaFoldDB" id="A0A0F9V431"/>
<evidence type="ECO:0000313" key="2">
    <source>
        <dbReference type="EMBL" id="KKN60653.1"/>
    </source>
</evidence>
<dbReference type="GO" id="GO:0016435">
    <property type="term" value="F:rRNA (guanine) methyltransferase activity"/>
    <property type="evidence" value="ECO:0007669"/>
    <property type="project" value="InterPro"/>
</dbReference>
<protein>
    <recommendedName>
        <fullName evidence="1">Methyltransferase type 11 domain-containing protein</fullName>
    </recommendedName>
</protein>
<evidence type="ECO:0000259" key="1">
    <source>
        <dbReference type="Pfam" id="PF08241"/>
    </source>
</evidence>
<dbReference type="EMBL" id="LAZR01000687">
    <property type="protein sequence ID" value="KKN60653.1"/>
    <property type="molecule type" value="Genomic_DNA"/>
</dbReference>
<gene>
    <name evidence="2" type="ORF">LCGC14_0529640</name>
</gene>
<dbReference type="SUPFAM" id="SSF53335">
    <property type="entry name" value="S-adenosyl-L-methionine-dependent methyltransferases"/>
    <property type="match status" value="1"/>
</dbReference>
<name>A0A0F9V431_9ZZZZ</name>
<dbReference type="Pfam" id="PF08241">
    <property type="entry name" value="Methyltransf_11"/>
    <property type="match status" value="1"/>
</dbReference>
<feature type="domain" description="Methyltransferase type 11" evidence="1">
    <location>
        <begin position="66"/>
        <end position="138"/>
    </location>
</feature>
<sequence length="213" mass="25002">MNLDREFNFNVKRKRPEEEYEEASDYFKGDVLVQYANSKSIMRIQEKITIRALELLDLKKKEAIILDAGCGPGFAAIYLREMGYRTVALDLITEFLYYYDIKILNPITSDMCFPPFKPNTFDAIISISALQWIYKDLDDSRMHLKLKSLSKAFFNILKPDCRAVFQFYPKNKEIMDSIGKIIVNNTTFHGNFIIDNPNRQKKRRIFLLLNKQT</sequence>
<dbReference type="Gene3D" id="3.40.50.150">
    <property type="entry name" value="Vaccinia Virus protein VP39"/>
    <property type="match status" value="1"/>
</dbReference>
<accession>A0A0F9V431</accession>
<dbReference type="PANTHER" id="PTHR12734">
    <property type="entry name" value="METHYLTRANSFERASE-RELATED"/>
    <property type="match status" value="1"/>
</dbReference>
<proteinExistence type="predicted"/>
<organism evidence="2">
    <name type="scientific">marine sediment metagenome</name>
    <dbReference type="NCBI Taxonomy" id="412755"/>
    <lineage>
        <taxon>unclassified sequences</taxon>
        <taxon>metagenomes</taxon>
        <taxon>ecological metagenomes</taxon>
    </lineage>
</organism>
<reference evidence="2" key="1">
    <citation type="journal article" date="2015" name="Nature">
        <title>Complex archaea that bridge the gap between prokaryotes and eukaryotes.</title>
        <authorList>
            <person name="Spang A."/>
            <person name="Saw J.H."/>
            <person name="Jorgensen S.L."/>
            <person name="Zaremba-Niedzwiedzka K."/>
            <person name="Martijn J."/>
            <person name="Lind A.E."/>
            <person name="van Eijk R."/>
            <person name="Schleper C."/>
            <person name="Guy L."/>
            <person name="Ettema T.J."/>
        </authorList>
    </citation>
    <scope>NUCLEOTIDE SEQUENCE</scope>
</reference>
<dbReference type="PANTHER" id="PTHR12734:SF0">
    <property type="entry name" value="18S RRNA (GUANINE-N(7))-METHYLTRANSFERASE-RELATED"/>
    <property type="match status" value="1"/>
</dbReference>
<comment type="caution">
    <text evidence="2">The sequence shown here is derived from an EMBL/GenBank/DDBJ whole genome shotgun (WGS) entry which is preliminary data.</text>
</comment>